<dbReference type="InterPro" id="IPR024071">
    <property type="entry name" value="S-Me-THD_C_sf"/>
</dbReference>
<dbReference type="SUPFAM" id="SSF160991">
    <property type="entry name" value="CV3147-like"/>
    <property type="match status" value="1"/>
</dbReference>
<dbReference type="Pfam" id="PF06032">
    <property type="entry name" value="S-Me-THD_N"/>
    <property type="match status" value="1"/>
</dbReference>
<dbReference type="Proteomes" id="UP001500503">
    <property type="component" value="Unassembled WGS sequence"/>
</dbReference>
<evidence type="ECO:0000313" key="4">
    <source>
        <dbReference type="Proteomes" id="UP001500503"/>
    </source>
</evidence>
<protein>
    <submittedName>
        <fullName evidence="3">DUF917 domain-containing protein</fullName>
    </submittedName>
</protein>
<dbReference type="InterPro" id="IPR027479">
    <property type="entry name" value="S-Me-THD_N_sf"/>
</dbReference>
<dbReference type="Gene3D" id="3.40.1610.10">
    <property type="entry name" value="CV3147-like domain"/>
    <property type="match status" value="1"/>
</dbReference>
<keyword evidence="4" id="KW-1185">Reference proteome</keyword>
<dbReference type="RefSeq" id="WP_345461300.1">
    <property type="nucleotide sequence ID" value="NZ_BAABHF010000016.1"/>
</dbReference>
<dbReference type="Pfam" id="PF20906">
    <property type="entry name" value="S-Me-THD_C"/>
    <property type="match status" value="1"/>
</dbReference>
<comment type="caution">
    <text evidence="3">The sequence shown here is derived from an EMBL/GenBank/DDBJ whole genome shotgun (WGS) entry which is preliminary data.</text>
</comment>
<dbReference type="EMBL" id="BAABHF010000016">
    <property type="protein sequence ID" value="GAA4490442.1"/>
    <property type="molecule type" value="Genomic_DNA"/>
</dbReference>
<dbReference type="Gene3D" id="2.40.390.10">
    <property type="entry name" value="CV3147-like"/>
    <property type="match status" value="1"/>
</dbReference>
<proteinExistence type="predicted"/>
<feature type="domain" description="S-Me-THD N-terminal" evidence="1">
    <location>
        <begin position="7"/>
        <end position="162"/>
    </location>
</feature>
<name>A0ABP8PR00_9ACTN</name>
<evidence type="ECO:0000259" key="1">
    <source>
        <dbReference type="Pfam" id="PF06032"/>
    </source>
</evidence>
<accession>A0ABP8PR00</accession>
<dbReference type="InterPro" id="IPR010318">
    <property type="entry name" value="S-Me-THD_N"/>
</dbReference>
<feature type="domain" description="S-Me-THD-like C-terminal" evidence="2">
    <location>
        <begin position="169"/>
        <end position="349"/>
    </location>
</feature>
<sequence>MLITPGDVADLAAGATLLGSGGGGDTQNAAATLRRVLDRHGPVRLLSPADLDPGAWVVPVAAIGATTVMIERLPGETEFTAAVRALERHLGIAVTALHGLESAGVNALLPVAAAAWLGLPLVDADGMGRAFPRIDQTVFTLAGLPTAPLALAEPSGAELLITGVDGAGAERLARAALPALGGWAASALCVMRATDSRRHALPGTISRALRLGRALRRGQRDPAERDRLLAGMAVRRLFTGTVLEVRQRGRDTAALSGTVTIEHARSPRRTLRLEMADEYLLALDDGAVTAHVPEIIVMLHARTWYPISTERVAPGRHVDVLSLPAPPALRTPAAARLVGPPAFGLDLPMAGETAS</sequence>
<gene>
    <name evidence="3" type="ORF">GCM10023191_022610</name>
</gene>
<dbReference type="InterPro" id="IPR048350">
    <property type="entry name" value="S-Me-THD-like_C"/>
</dbReference>
<organism evidence="3 4">
    <name type="scientific">Actinoallomurus oryzae</name>
    <dbReference type="NCBI Taxonomy" id="502180"/>
    <lineage>
        <taxon>Bacteria</taxon>
        <taxon>Bacillati</taxon>
        <taxon>Actinomycetota</taxon>
        <taxon>Actinomycetes</taxon>
        <taxon>Streptosporangiales</taxon>
        <taxon>Thermomonosporaceae</taxon>
        <taxon>Actinoallomurus</taxon>
    </lineage>
</organism>
<evidence type="ECO:0000259" key="2">
    <source>
        <dbReference type="Pfam" id="PF20906"/>
    </source>
</evidence>
<evidence type="ECO:0000313" key="3">
    <source>
        <dbReference type="EMBL" id="GAA4490442.1"/>
    </source>
</evidence>
<reference evidence="4" key="1">
    <citation type="journal article" date="2019" name="Int. J. Syst. Evol. Microbiol.">
        <title>The Global Catalogue of Microorganisms (GCM) 10K type strain sequencing project: providing services to taxonomists for standard genome sequencing and annotation.</title>
        <authorList>
            <consortium name="The Broad Institute Genomics Platform"/>
            <consortium name="The Broad Institute Genome Sequencing Center for Infectious Disease"/>
            <person name="Wu L."/>
            <person name="Ma J."/>
        </authorList>
    </citation>
    <scope>NUCLEOTIDE SEQUENCE [LARGE SCALE GENOMIC DNA]</scope>
    <source>
        <strain evidence="4">JCM 17933</strain>
    </source>
</reference>